<dbReference type="PANTHER" id="PTHR38600">
    <property type="entry name" value="TRANSCRIPTIONAL REGULATORY PROTEIN"/>
    <property type="match status" value="1"/>
</dbReference>
<sequence>MTAVDDELWSAVGDPIRRRMLDLLLTGGGGTATTLSDHLPVTRQAVAKHLGVLDRAGLVHGTALGRERRYEVDRAQLARAVAQLTAVGAAWDARLHRIKRIAEAIQQAREE</sequence>
<protein>
    <submittedName>
        <fullName evidence="2">Metalloregulator ArsR/SmtB family transcription factor</fullName>
    </submittedName>
</protein>
<dbReference type="SMART" id="SM00418">
    <property type="entry name" value="HTH_ARSR"/>
    <property type="match status" value="1"/>
</dbReference>
<proteinExistence type="predicted"/>
<dbReference type="Proteomes" id="UP001501752">
    <property type="component" value="Unassembled WGS sequence"/>
</dbReference>
<name>A0ABP9EAP7_9ACTN</name>
<keyword evidence="3" id="KW-1185">Reference proteome</keyword>
<dbReference type="InterPro" id="IPR036390">
    <property type="entry name" value="WH_DNA-bd_sf"/>
</dbReference>
<dbReference type="PROSITE" id="PS50987">
    <property type="entry name" value="HTH_ARSR_2"/>
    <property type="match status" value="1"/>
</dbReference>
<dbReference type="Pfam" id="PF12840">
    <property type="entry name" value="HTH_20"/>
    <property type="match status" value="1"/>
</dbReference>
<evidence type="ECO:0000259" key="1">
    <source>
        <dbReference type="PROSITE" id="PS50987"/>
    </source>
</evidence>
<dbReference type="Gene3D" id="1.10.10.10">
    <property type="entry name" value="Winged helix-like DNA-binding domain superfamily/Winged helix DNA-binding domain"/>
    <property type="match status" value="1"/>
</dbReference>
<evidence type="ECO:0000313" key="3">
    <source>
        <dbReference type="Proteomes" id="UP001501752"/>
    </source>
</evidence>
<dbReference type="InterPro" id="IPR036388">
    <property type="entry name" value="WH-like_DNA-bd_sf"/>
</dbReference>
<comment type="caution">
    <text evidence="2">The sequence shown here is derived from an EMBL/GenBank/DDBJ whole genome shotgun (WGS) entry which is preliminary data.</text>
</comment>
<dbReference type="PANTHER" id="PTHR38600:SF1">
    <property type="entry name" value="TRANSCRIPTIONAL REGULATORY PROTEIN"/>
    <property type="match status" value="1"/>
</dbReference>
<accession>A0ABP9EAP7</accession>
<dbReference type="SUPFAM" id="SSF46785">
    <property type="entry name" value="Winged helix' DNA-binding domain"/>
    <property type="match status" value="1"/>
</dbReference>
<gene>
    <name evidence="2" type="ORF">GCM10023235_61320</name>
</gene>
<organism evidence="2 3">
    <name type="scientific">Kitasatospora terrestris</name>
    <dbReference type="NCBI Taxonomy" id="258051"/>
    <lineage>
        <taxon>Bacteria</taxon>
        <taxon>Bacillati</taxon>
        <taxon>Actinomycetota</taxon>
        <taxon>Actinomycetes</taxon>
        <taxon>Kitasatosporales</taxon>
        <taxon>Streptomycetaceae</taxon>
        <taxon>Kitasatospora</taxon>
    </lineage>
</organism>
<feature type="domain" description="HTH arsR-type" evidence="1">
    <location>
        <begin position="1"/>
        <end position="92"/>
    </location>
</feature>
<dbReference type="InterPro" id="IPR001845">
    <property type="entry name" value="HTH_ArsR_DNA-bd_dom"/>
</dbReference>
<reference evidence="3" key="1">
    <citation type="journal article" date="2019" name="Int. J. Syst. Evol. Microbiol.">
        <title>The Global Catalogue of Microorganisms (GCM) 10K type strain sequencing project: providing services to taxonomists for standard genome sequencing and annotation.</title>
        <authorList>
            <consortium name="The Broad Institute Genomics Platform"/>
            <consortium name="The Broad Institute Genome Sequencing Center for Infectious Disease"/>
            <person name="Wu L."/>
            <person name="Ma J."/>
        </authorList>
    </citation>
    <scope>NUCLEOTIDE SEQUENCE [LARGE SCALE GENOMIC DNA]</scope>
    <source>
        <strain evidence="3">JCM 13006</strain>
    </source>
</reference>
<dbReference type="RefSeq" id="WP_345700138.1">
    <property type="nucleotide sequence ID" value="NZ_BAABIS010000001.1"/>
</dbReference>
<evidence type="ECO:0000313" key="2">
    <source>
        <dbReference type="EMBL" id="GAA4873855.1"/>
    </source>
</evidence>
<dbReference type="EMBL" id="BAABIS010000001">
    <property type="protein sequence ID" value="GAA4873855.1"/>
    <property type="molecule type" value="Genomic_DNA"/>
</dbReference>